<reference evidence="2 3" key="1">
    <citation type="submission" date="2017-09" db="EMBL/GenBank/DDBJ databases">
        <title>Depth-based differentiation of microbial function through sediment-hosted aquifers and enrichment of novel symbionts in the deep terrestrial subsurface.</title>
        <authorList>
            <person name="Probst A.J."/>
            <person name="Ladd B."/>
            <person name="Jarett J.K."/>
            <person name="Geller-Mcgrath D.E."/>
            <person name="Sieber C.M."/>
            <person name="Emerson J.B."/>
            <person name="Anantharaman K."/>
            <person name="Thomas B.C."/>
            <person name="Malmstrom R."/>
            <person name="Stieglmeier M."/>
            <person name="Klingl A."/>
            <person name="Woyke T."/>
            <person name="Ryan C.M."/>
            <person name="Banfield J.F."/>
        </authorList>
    </citation>
    <scope>NUCLEOTIDE SEQUENCE [LARGE SCALE GENOMIC DNA]</scope>
    <source>
        <strain evidence="2">CG22_combo_CG10-13_8_21_14_all_39_9</strain>
    </source>
</reference>
<evidence type="ECO:0000313" key="3">
    <source>
        <dbReference type="Proteomes" id="UP000230159"/>
    </source>
</evidence>
<gene>
    <name evidence="2" type="ORF">COW86_00905</name>
</gene>
<dbReference type="CDD" id="cd00063">
    <property type="entry name" value="FN3"/>
    <property type="match status" value="1"/>
</dbReference>
<proteinExistence type="predicted"/>
<dbReference type="Proteomes" id="UP000230159">
    <property type="component" value="Unassembled WGS sequence"/>
</dbReference>
<dbReference type="PROSITE" id="PS50853">
    <property type="entry name" value="FN3"/>
    <property type="match status" value="1"/>
</dbReference>
<feature type="non-terminal residue" evidence="2">
    <location>
        <position position="1081"/>
    </location>
</feature>
<dbReference type="InterPro" id="IPR003961">
    <property type="entry name" value="FN3_dom"/>
</dbReference>
<evidence type="ECO:0000259" key="1">
    <source>
        <dbReference type="PROSITE" id="PS50853"/>
    </source>
</evidence>
<evidence type="ECO:0000313" key="2">
    <source>
        <dbReference type="EMBL" id="PIP75946.1"/>
    </source>
</evidence>
<dbReference type="InterPro" id="IPR011635">
    <property type="entry name" value="CARDB"/>
</dbReference>
<protein>
    <recommendedName>
        <fullName evidence="1">Fibronectin type-III domain-containing protein</fullName>
    </recommendedName>
</protein>
<dbReference type="InterPro" id="IPR036116">
    <property type="entry name" value="FN3_sf"/>
</dbReference>
<name>A0A2H0D1C3_9BACT</name>
<dbReference type="SUPFAM" id="SSF49265">
    <property type="entry name" value="Fibronectin type III"/>
    <property type="match status" value="1"/>
</dbReference>
<comment type="caution">
    <text evidence="2">The sequence shown here is derived from an EMBL/GenBank/DDBJ whole genome shotgun (WGS) entry which is preliminary data.</text>
</comment>
<dbReference type="SMART" id="SM00060">
    <property type="entry name" value="FN3"/>
    <property type="match status" value="1"/>
</dbReference>
<feature type="domain" description="Fibronectin type-III" evidence="1">
    <location>
        <begin position="744"/>
        <end position="842"/>
    </location>
</feature>
<dbReference type="EMBL" id="PCTN01000038">
    <property type="protein sequence ID" value="PIP75946.1"/>
    <property type="molecule type" value="Genomic_DNA"/>
</dbReference>
<sequence>MNSKKYNNIFIICLTLALVLSQFLFGADLVKAEDKPDLIIESLTYRENNNLYAGYTFDGTMAYLRIKNQGSATATNFEVGLYTMNADTNYLQCGPAELIDNLGPGESKNIEFTHDAFFDCAKLENKEYYLKAYVDYNGKVDESNEDNNIKTTANFITLPQSQAPQITNIVAENISDNQTKISFEVAGIVNPMVRWAGGQDFSPFQSNNKYKQQTSAINDGGNKYYAILSVSPSITYHYRILFDYYYNVTTDDLNFQSGVDEPDLMFSSSEIGVDKTLILPGETVTFGVDAKNNSEVAVPAGAFIFIKWYVAGNEYKNCARQLPALKASQLPALKAGWASGITCTVYNFQDVTGDKNTGTVHVQVKIDPDNTVAETNETNNKLEKFVYVGSTNTSKSCVDLRAGDSTKKYFDVCKTGDYGFVCFDKHSGEYNGCSKNLGEGCTINNTQAIHNISCSVSADNTPPPPVCATGKTTIIQEQPLRGYVYQALGLDISTHPEIMKYRIRWFNGSWSAWYIPGQNDIDWKTNLDGSKRRVWAYFDDHVHEYEKCLQTPQLSKPDLTVESIEFFKKWSAWENVLVAEVCNRGTAPKQANIQISTEFSINGQSSRNGSSGVIEVERCINPFVLLSDFDNLTAGNYNVKVETDKDSFSSTYNNKVDELNENNNSLTKSIYLDIEFKTCSDLKSDNSNASNFEMCKNYGYSYACFNKYTGAYQGCVNNQTCGSLVNSTFSGDSIKCETGIPIFEIKDIAVKNITHNSADITWKTAVAGDSHVSYVKSAGTIYDIKGKEDNQFVTDHSISLTDLTPNTLYKYVITSYDEHGHVYATKSLSSSELGLHFTTLSGSAAKPDLTVQNFKFTDLRKTTTKPWDIQLEFDIANIGTVKPASDFKLKVSNLSNDKTIREGAYAKVYFEPNSYKAHVYIVGDINQEFILGKNVIKISVDDSNLVDESNESNNVLAETINIAEENILDLALDKVALNSQEILMGFKLTHLDYNTSDPDVMNNKAAQPKEYIQQTYQSKNYVNDRQYITTGLRLYNQVSEAEYNFDYTNTMHSREVINLSESEKFGDEIFCHRSPDFTTLN</sequence>
<accession>A0A2H0D1C3</accession>
<organism evidence="2 3">
    <name type="scientific">Candidatus Kuenenbacteria bacterium CG22_combo_CG10-13_8_21_14_all_39_9</name>
    <dbReference type="NCBI Taxonomy" id="1974621"/>
    <lineage>
        <taxon>Bacteria</taxon>
        <taxon>Candidatus Kueneniibacteriota</taxon>
    </lineage>
</organism>
<dbReference type="AlphaFoldDB" id="A0A2H0D1C3"/>
<dbReference type="Gene3D" id="2.60.40.10">
    <property type="entry name" value="Immunoglobulins"/>
    <property type="match status" value="5"/>
</dbReference>
<dbReference type="InterPro" id="IPR013783">
    <property type="entry name" value="Ig-like_fold"/>
</dbReference>
<dbReference type="Pfam" id="PF07705">
    <property type="entry name" value="CARDB"/>
    <property type="match status" value="3"/>
</dbReference>